<evidence type="ECO:0000313" key="4">
    <source>
        <dbReference type="Proteomes" id="UP000516018"/>
    </source>
</evidence>
<evidence type="ECO:0000256" key="1">
    <source>
        <dbReference type="SAM" id="MobiDB-lite"/>
    </source>
</evidence>
<proteinExistence type="predicted"/>
<feature type="signal peptide" evidence="2">
    <location>
        <begin position="1"/>
        <end position="20"/>
    </location>
</feature>
<evidence type="ECO:0000313" key="3">
    <source>
        <dbReference type="EMBL" id="QNP39986.1"/>
    </source>
</evidence>
<evidence type="ECO:0008006" key="5">
    <source>
        <dbReference type="Google" id="ProtNLM"/>
    </source>
</evidence>
<keyword evidence="4" id="KW-1185">Reference proteome</keyword>
<gene>
    <name evidence="3" type="ORF">H8B22_10795</name>
</gene>
<dbReference type="KEGG" id="lsx:H8B22_10795"/>
<feature type="compositionally biased region" description="Low complexity" evidence="1">
    <location>
        <begin position="23"/>
        <end position="37"/>
    </location>
</feature>
<dbReference type="RefSeq" id="WP_187711429.1">
    <property type="nucleotide sequence ID" value="NZ_CP060820.1"/>
</dbReference>
<accession>A0A7H0FVC0</accession>
<feature type="region of interest" description="Disordered" evidence="1">
    <location>
        <begin position="23"/>
        <end position="50"/>
    </location>
</feature>
<feature type="chain" id="PRO_5028820960" description="EF-hand domain-containing protein" evidence="2">
    <location>
        <begin position="21"/>
        <end position="113"/>
    </location>
</feature>
<dbReference type="Proteomes" id="UP000516018">
    <property type="component" value="Chromosome"/>
</dbReference>
<keyword evidence="2" id="KW-0732">Signal</keyword>
<evidence type="ECO:0000256" key="2">
    <source>
        <dbReference type="SAM" id="SignalP"/>
    </source>
</evidence>
<dbReference type="AlphaFoldDB" id="A0A7H0FVC0"/>
<name>A0A7H0FVC0_9GAMM</name>
<organism evidence="3 4">
    <name type="scientific">Agrilutibacter terrestris</name>
    <dbReference type="NCBI Taxonomy" id="2865112"/>
    <lineage>
        <taxon>Bacteria</taxon>
        <taxon>Pseudomonadati</taxon>
        <taxon>Pseudomonadota</taxon>
        <taxon>Gammaproteobacteria</taxon>
        <taxon>Lysobacterales</taxon>
        <taxon>Lysobacteraceae</taxon>
        <taxon>Agrilutibacter</taxon>
    </lineage>
</organism>
<protein>
    <recommendedName>
        <fullName evidence="5">EF-hand domain-containing protein</fullName>
    </recommendedName>
</protein>
<dbReference type="EMBL" id="CP060820">
    <property type="protein sequence ID" value="QNP39986.1"/>
    <property type="molecule type" value="Genomic_DNA"/>
</dbReference>
<sequence length="113" mass="12137">MKNWMITLLGSLVVAGAAQAAQPQATQAQTAPAVGAASVPQDEAKQQDQVDRNCLRYTGTRITHRASADKNGSAKSRMCSNGQIGRVYTREDLDRTGRINTADALRTLDASIY</sequence>
<reference evidence="3 4" key="1">
    <citation type="submission" date="2020-08" db="EMBL/GenBank/DDBJ databases">
        <title>Lysobacter sp. II4 sp. nov., isolated from soil.</title>
        <authorList>
            <person name="Woo C.Y."/>
            <person name="Kim J."/>
        </authorList>
    </citation>
    <scope>NUCLEOTIDE SEQUENCE [LARGE SCALE GENOMIC DNA]</scope>
    <source>
        <strain evidence="3 4">II4</strain>
    </source>
</reference>